<evidence type="ECO:0000256" key="1">
    <source>
        <dbReference type="SAM" id="MobiDB-lite"/>
    </source>
</evidence>
<dbReference type="Pfam" id="PF13550">
    <property type="entry name" value="Phage-tail_3"/>
    <property type="match status" value="1"/>
</dbReference>
<evidence type="ECO:0000259" key="6">
    <source>
        <dbReference type="Pfam" id="PF24801"/>
    </source>
</evidence>
<evidence type="ECO:0000259" key="3">
    <source>
        <dbReference type="Pfam" id="PF13550"/>
    </source>
</evidence>
<dbReference type="InterPro" id="IPR032876">
    <property type="entry name" value="J_dom"/>
</dbReference>
<gene>
    <name evidence="7" type="ORF">GC543_20560</name>
</gene>
<name>A0A633GK00_SALER</name>
<dbReference type="PANTHER" id="PTHR36251">
    <property type="entry name" value="FELS-1 PROPHAGE HOST SPECIFICITY PROTEIN-RELATED"/>
    <property type="match status" value="1"/>
</dbReference>
<feature type="region of interest" description="Disordered" evidence="1">
    <location>
        <begin position="1"/>
        <end position="21"/>
    </location>
</feature>
<dbReference type="Pfam" id="PF24421">
    <property type="entry name" value="Ig_J"/>
    <property type="match status" value="1"/>
</dbReference>
<dbReference type="InterPro" id="IPR053171">
    <property type="entry name" value="Viral_Tip_Attach_Protein"/>
</dbReference>
<protein>
    <submittedName>
        <fullName evidence="7">DUF1983 domain-containing protein</fullName>
    </submittedName>
</protein>
<dbReference type="AlphaFoldDB" id="A0A633GK00"/>
<dbReference type="InterPro" id="IPR057587">
    <property type="entry name" value="GpJ_Ig_second"/>
</dbReference>
<dbReference type="InterPro" id="IPR055383">
    <property type="entry name" value="FN3-1_GpJ"/>
</dbReference>
<dbReference type="InterPro" id="IPR013783">
    <property type="entry name" value="Ig-like_fold"/>
</dbReference>
<evidence type="ECO:0000259" key="2">
    <source>
        <dbReference type="Pfam" id="PF09327"/>
    </source>
</evidence>
<reference evidence="7" key="1">
    <citation type="submission" date="2019-10" db="EMBL/GenBank/DDBJ databases">
        <authorList>
            <consortium name="PulseNet: The National Subtyping Network for Foodborne Disease Surveillance"/>
            <person name="Tarr C.L."/>
            <person name="Trees E."/>
            <person name="Katz L.S."/>
            <person name="Carleton-Romer H.A."/>
            <person name="Stroika S."/>
            <person name="Kucerova Z."/>
            <person name="Roache K.F."/>
            <person name="Sabol A.L."/>
            <person name="Besser J."/>
            <person name="Gerner-Smidt P."/>
        </authorList>
    </citation>
    <scope>NUCLEOTIDE SEQUENCE</scope>
    <source>
        <strain evidence="7">PNUSAS092941</strain>
    </source>
</reference>
<evidence type="ECO:0000313" key="7">
    <source>
        <dbReference type="EMBL" id="EDH2205051.1"/>
    </source>
</evidence>
<feature type="domain" description="Tip attachment protein J Fn3-1" evidence="4">
    <location>
        <begin position="605"/>
        <end position="711"/>
    </location>
</feature>
<dbReference type="CDD" id="cd00063">
    <property type="entry name" value="FN3"/>
    <property type="match status" value="1"/>
</dbReference>
<proteinExistence type="predicted"/>
<evidence type="ECO:0000259" key="5">
    <source>
        <dbReference type="Pfam" id="PF24489"/>
    </source>
</evidence>
<dbReference type="InterPro" id="IPR015406">
    <property type="entry name" value="GpJ_CSF"/>
</dbReference>
<evidence type="ECO:0000259" key="4">
    <source>
        <dbReference type="Pfam" id="PF24421"/>
    </source>
</evidence>
<sequence length="1144" mass="124699">MSKGGGKGHTPREAKDDLKSTQQLSVIDALSEGPIVGPVNGLQSVLINNTPVVDADGNSNIHGVTVVYQVGETPQSPLEGFEASGAETVLGVEVKHDNPVTRTVVSENIDRLRFTFGVQMLQETTDKGDRNPSSVNLLIQFQRSGIWNTEFDITINGKITTQYLASVVADNLPPRPFSVRMVRVTPDSTTDRLQNKTLWSSYTEIIDIRQGYPGTAVAGLLVDAEQFGSQQVTRNYHLRGRIFQVPSNYDPDTRTYTGLWDGTLKPAYTNNPAWCTMDILTHPRYGLGRRIGVADVDKWALYAIAQYCDQQVPDGFGGTEPRMTLNAYMTSQRKAYDVLADFCSVMRCMPVWNGSRMTFVQDRPSDSAWTYTNSNVVGGRFKYSFSALKDRHNAIEVRYTDPLNGWQTSTELVEDHASQIRYGRNLLKMDAFGCTSRGQAHRTGLWVMMTELLETQTVDFSVGAEGLRHTPGDIIEVCDNDYAGASIGGRITDLDISTRTLTLDREITLPESGAATLNIVGPDGTPFSTEIQSQPAPDRVVLKVMPETVQPYSIWGLKLPSLKRRLFRCVRIKEDDDGTYAITAVQHVPEKESIVDNGAHFDPLPGTTNGIIPPAVQHLVVDTDNDSILYQAKAKWDTPRVVKGVRFVVRLTTGSGKEGDPVRLVTTATTSETEYAFHELPLGDYTLTVRAINGFGQQGEPASVAFSIQAPEAPSTIEMTPGYFQITVTPYQAIYDASVQYEFWYSATQLATAADIQSKAQYLGTGSFWIKDNIRPGHDAWFYVRSVNRVGKSAFAEASGQCSDDAEGYLAFFDGKIQQTQLAKELLDKMDNTALKQDIADISKIVSETKNEIEQTVNKTLGDQSATISQIQKVQTDTDNNLNALYMLKVQKTKDGVPYVAGIGAGIEDVAGQTLSQILLAANRTAIIDPSDGNTVPMLVAQGGQIFLNEALVKYLIAPTITSGGDPPAFSLTPDGKLTAKNADISGHINAVSGSFTGEINATSGKFSGVIEAKEFVGDICGSKVMQGVSIRATNDERSTSTRYTDSATYQIGKTITVMANCERNGGSGAITVTININGQVKTAEVIPYTAGLPAMYQTVVFSVYTTSPVVDISVSLRVRGQYTTSASVWPLVMVSRSGNNFTN</sequence>
<organism evidence="7">
    <name type="scientific">Salmonella enterica</name>
    <name type="common">Salmonella choleraesuis</name>
    <dbReference type="NCBI Taxonomy" id="28901"/>
    <lineage>
        <taxon>Bacteria</taxon>
        <taxon>Pseudomonadati</taxon>
        <taxon>Pseudomonadota</taxon>
        <taxon>Gammaproteobacteria</taxon>
        <taxon>Enterobacterales</taxon>
        <taxon>Enterobacteriaceae</taxon>
        <taxon>Salmonella</taxon>
    </lineage>
</organism>
<comment type="caution">
    <text evidence="7">The sequence shown here is derived from an EMBL/GenBank/DDBJ whole genome shotgun (WGS) entry which is preliminary data.</text>
</comment>
<feature type="domain" description="Tip attachment protein J" evidence="3">
    <location>
        <begin position="330"/>
        <end position="492"/>
    </location>
</feature>
<feature type="domain" description="Tip attachment protein J central straight fiber" evidence="2">
    <location>
        <begin position="868"/>
        <end position="995"/>
    </location>
</feature>
<dbReference type="Gene3D" id="2.60.40.10">
    <property type="entry name" value="Immunoglobulins"/>
    <property type="match status" value="1"/>
</dbReference>
<accession>A0A633GK00</accession>
<dbReference type="PANTHER" id="PTHR36251:SF2">
    <property type="entry name" value="GIFSY-2 PROPHAGE HOST SPECIFICITY PROTEIN J, PHAGE LAMBDA"/>
    <property type="match status" value="1"/>
</dbReference>
<dbReference type="EMBL" id="AAMGVB010000019">
    <property type="protein sequence ID" value="EDH2205051.1"/>
    <property type="molecule type" value="Genomic_DNA"/>
</dbReference>
<dbReference type="Pfam" id="PF24489">
    <property type="entry name" value="Ig_J_second"/>
    <property type="match status" value="1"/>
</dbReference>
<dbReference type="InterPro" id="IPR055385">
    <property type="entry name" value="GpJ_HDII-ins2"/>
</dbReference>
<dbReference type="Pfam" id="PF24801">
    <property type="entry name" value="FNIII-A_GpJ"/>
    <property type="match status" value="1"/>
</dbReference>
<dbReference type="Pfam" id="PF09327">
    <property type="entry name" value="Phage_Tail_Tip"/>
    <property type="match status" value="1"/>
</dbReference>
<dbReference type="InterPro" id="IPR003961">
    <property type="entry name" value="FN3_dom"/>
</dbReference>
<feature type="domain" description="Tip attachment protein J second Ig-like" evidence="5">
    <location>
        <begin position="713"/>
        <end position="813"/>
    </location>
</feature>
<feature type="domain" description="Tip attachment protein J HDII-ins2" evidence="6">
    <location>
        <begin position="86"/>
        <end position="207"/>
    </location>
</feature>
<feature type="compositionally biased region" description="Basic and acidic residues" evidence="1">
    <location>
        <begin position="10"/>
        <end position="19"/>
    </location>
</feature>